<sequence>MDSRREFIKKASMLTGAAGLFSALPASIQKAFAIDPKKGSTYLDAEHVVILMQENRSFDHSFGSLRGVRGFNDPRAMTQPNKNLVWLQTNAAGETHVPFRLNMRESNATWMGSLPHSWPNQVDARNDGKFDKWLIAKQAGHKDYAKMPLTQGYYNREDIPFYYAMADAFTVCDQNFCSALTGTTPNRLYLWTGTIRENPDPTHYANVRNENVSDTHEATWTTFPERLEDNGVSWKIYQNELSILTGFTDDEDSWLANFTDNPIEWFSQYQIRFHTGYQTYLKARLKELPGEIQDTKAQLAAISAGIEKDVLLKSLSNKEALLKTATEEIVRWSPENFEKLSQRSKNIHQKAFTTNKKDPDYRKITTVKYMDGDIEHEAKAPMGDILHQFRSDVKTGSLPTVSWLVAPSNFSDHPGSPWYGAWYVSEAMDILTSDPEVWKKTIFILCYDENDGYFDHVPPFSVPNPYKEDSGAVSAGIDCKTEWVTLEQDMTKKSKKESRESAIGLGYRVPLIVASPWNRGGNVCSEVFDHTSILQFLEKFVSHKTGKEIKETNISEWRRTICGDLTSTFTPYNGEKLPLPTFLARDEFMEGIYNAKFKKLPNGYKTLTDTEIQQVNKNPLLSPVMPKQEKGTRKACPISYELQADGSLNSDKNAFQIKLQARNGMFKDKAAGAPFMVYAPGRYKNEMMKVWNYAVKAGDSLPATWNLTDFEDQKYHLIVYGPNGFMREYKGSKIGSGVKVGSSYSTDKNKNSLGILVVELASPDSNKKQTVLIRDNAYGAADQVINLDNSMGGKAIVPLQLEKNSNWYDFSVIIQDEPDFLSRYAGHVETGYLSESDPYMGQMIS</sequence>
<evidence type="ECO:0000256" key="2">
    <source>
        <dbReference type="ARBA" id="ARBA00012018"/>
    </source>
</evidence>
<dbReference type="GO" id="GO:0034480">
    <property type="term" value="F:phosphatidylcholine phospholipase C activity"/>
    <property type="evidence" value="ECO:0007669"/>
    <property type="project" value="UniProtKB-EC"/>
</dbReference>
<evidence type="ECO:0000313" key="5">
    <source>
        <dbReference type="EMBL" id="NIJ53959.1"/>
    </source>
</evidence>
<dbReference type="Pfam" id="PF05506">
    <property type="entry name" value="PLipase_C_C"/>
    <property type="match status" value="1"/>
</dbReference>
<keyword evidence="3 5" id="KW-0378">Hydrolase</keyword>
<dbReference type="InterPro" id="IPR008475">
    <property type="entry name" value="PLipase_C_C"/>
</dbReference>
<proteinExistence type="inferred from homology"/>
<dbReference type="Pfam" id="PF04185">
    <property type="entry name" value="Phosphoesterase"/>
    <property type="match status" value="2"/>
</dbReference>
<comment type="caution">
    <text evidence="5">The sequence shown here is derived from an EMBL/GenBank/DDBJ whole genome shotgun (WGS) entry which is preliminary data.</text>
</comment>
<dbReference type="InterPro" id="IPR006311">
    <property type="entry name" value="TAT_signal"/>
</dbReference>
<dbReference type="InterPro" id="IPR007312">
    <property type="entry name" value="Phosphoesterase"/>
</dbReference>
<accession>A0ABX0ULT1</accession>
<dbReference type="EC" id="3.1.4.3" evidence="2"/>
<dbReference type="PROSITE" id="PS51318">
    <property type="entry name" value="TAT"/>
    <property type="match status" value="1"/>
</dbReference>
<keyword evidence="6" id="KW-1185">Reference proteome</keyword>
<evidence type="ECO:0000259" key="4">
    <source>
        <dbReference type="Pfam" id="PF05506"/>
    </source>
</evidence>
<dbReference type="InterPro" id="IPR017767">
    <property type="entry name" value="PC-PLC"/>
</dbReference>
<protein>
    <recommendedName>
        <fullName evidence="2">phospholipase C</fullName>
        <ecNumber evidence="2">3.1.4.3</ecNumber>
    </recommendedName>
</protein>
<dbReference type="Proteomes" id="UP001179181">
    <property type="component" value="Unassembled WGS sequence"/>
</dbReference>
<dbReference type="NCBIfam" id="TIGR03396">
    <property type="entry name" value="PC_PLC"/>
    <property type="match status" value="1"/>
</dbReference>
<evidence type="ECO:0000313" key="6">
    <source>
        <dbReference type="Proteomes" id="UP001179181"/>
    </source>
</evidence>
<dbReference type="EMBL" id="JAASQJ010000003">
    <property type="protein sequence ID" value="NIJ53959.1"/>
    <property type="molecule type" value="Genomic_DNA"/>
</dbReference>
<gene>
    <name evidence="5" type="ORF">FHS68_003141</name>
</gene>
<feature type="domain" description="Bacterial phospholipase C C-terminal" evidence="4">
    <location>
        <begin position="635"/>
        <end position="731"/>
    </location>
</feature>
<comment type="similarity">
    <text evidence="1">Belongs to the bacterial phospholipase C family.</text>
</comment>
<dbReference type="RefSeq" id="WP_167271617.1">
    <property type="nucleotide sequence ID" value="NZ_JAASQJ010000003.1"/>
</dbReference>
<evidence type="ECO:0000256" key="3">
    <source>
        <dbReference type="ARBA" id="ARBA00022801"/>
    </source>
</evidence>
<dbReference type="PANTHER" id="PTHR31956">
    <property type="entry name" value="NON-SPECIFIC PHOSPHOLIPASE C4-RELATED"/>
    <property type="match status" value="1"/>
</dbReference>
<dbReference type="PANTHER" id="PTHR31956:SF1">
    <property type="entry name" value="NON-SPECIFIC PHOSPHOLIPASE C1"/>
    <property type="match status" value="1"/>
</dbReference>
<dbReference type="InterPro" id="IPR017850">
    <property type="entry name" value="Alkaline_phosphatase_core_sf"/>
</dbReference>
<dbReference type="Gene3D" id="3.40.720.10">
    <property type="entry name" value="Alkaline Phosphatase, subunit A"/>
    <property type="match status" value="2"/>
</dbReference>
<name>A0ABX0ULT1_9BACT</name>
<evidence type="ECO:0000256" key="1">
    <source>
        <dbReference type="ARBA" id="ARBA00009717"/>
    </source>
</evidence>
<reference evidence="5 6" key="1">
    <citation type="submission" date="2020-03" db="EMBL/GenBank/DDBJ databases">
        <title>Genomic Encyclopedia of Type Strains, Phase IV (KMG-IV): sequencing the most valuable type-strain genomes for metagenomic binning, comparative biology and taxonomic classification.</title>
        <authorList>
            <person name="Goeker M."/>
        </authorList>
    </citation>
    <scope>NUCLEOTIDE SEQUENCE [LARGE SCALE GENOMIC DNA]</scope>
    <source>
        <strain evidence="5 6">DSM 102865</strain>
    </source>
</reference>
<organism evidence="5 6">
    <name type="scientific">Dyadobacter arcticus</name>
    <dbReference type="NCBI Taxonomy" id="1078754"/>
    <lineage>
        <taxon>Bacteria</taxon>
        <taxon>Pseudomonadati</taxon>
        <taxon>Bacteroidota</taxon>
        <taxon>Cytophagia</taxon>
        <taxon>Cytophagales</taxon>
        <taxon>Spirosomataceae</taxon>
        <taxon>Dyadobacter</taxon>
    </lineage>
</organism>